<keyword evidence="4" id="KW-1185">Reference proteome</keyword>
<dbReference type="Gene3D" id="3.30.110.40">
    <property type="entry name" value="TusA-like domain"/>
    <property type="match status" value="1"/>
</dbReference>
<dbReference type="PATRIC" id="fig|330734.3.peg.2277"/>
<organism evidence="3 4">
    <name type="scientific">Marinobacter psychrophilus</name>
    <dbReference type="NCBI Taxonomy" id="330734"/>
    <lineage>
        <taxon>Bacteria</taxon>
        <taxon>Pseudomonadati</taxon>
        <taxon>Pseudomonadota</taxon>
        <taxon>Gammaproteobacteria</taxon>
        <taxon>Pseudomonadales</taxon>
        <taxon>Marinobacteraceae</taxon>
        <taxon>Marinobacter</taxon>
    </lineage>
</organism>
<reference evidence="3 4" key="1">
    <citation type="submission" date="2015-05" db="EMBL/GenBank/DDBJ databases">
        <title>Complete genome of Marinobacter psychrophilus strain 20041T isolated from sea-ice of the Canadian Basin.</title>
        <authorList>
            <person name="Song L."/>
            <person name="Ren L."/>
            <person name="Yu Y."/>
            <person name="Wang X."/>
        </authorList>
    </citation>
    <scope>NUCLEOTIDE SEQUENCE [LARGE SCALE GENOMIC DNA]</scope>
    <source>
        <strain evidence="3 4">20041</strain>
    </source>
</reference>
<dbReference type="Pfam" id="PF01206">
    <property type="entry name" value="TusA"/>
    <property type="match status" value="1"/>
</dbReference>
<dbReference type="AlphaFoldDB" id="A0A0H4I1L3"/>
<dbReference type="PROSITE" id="PS01148">
    <property type="entry name" value="UPF0033"/>
    <property type="match status" value="1"/>
</dbReference>
<protein>
    <submittedName>
        <fullName evidence="3">Response regulator SirA</fullName>
    </submittedName>
</protein>
<gene>
    <name evidence="3" type="ORF">ABA45_10830</name>
</gene>
<sequence>MADRTLDVSGLQCPMPLLKTKLELNTMAPGEQLEVVATDPGSARDIPAFIALSAHQLVESAVDGSQYRFVIRCGDSVRQSR</sequence>
<dbReference type="InterPro" id="IPR036868">
    <property type="entry name" value="TusA-like_sf"/>
</dbReference>
<dbReference type="KEGG" id="mpq:ABA45_10830"/>
<dbReference type="STRING" id="330734.ABA45_10830"/>
<dbReference type="PANTHER" id="PTHR33279:SF6">
    <property type="entry name" value="SULFUR CARRIER PROTEIN YEDF-RELATED"/>
    <property type="match status" value="1"/>
</dbReference>
<dbReference type="SUPFAM" id="SSF64307">
    <property type="entry name" value="SirA-like"/>
    <property type="match status" value="1"/>
</dbReference>
<feature type="domain" description="UPF0033" evidence="2">
    <location>
        <begin position="6"/>
        <end position="30"/>
    </location>
</feature>
<proteinExistence type="inferred from homology"/>
<dbReference type="EMBL" id="CP011494">
    <property type="protein sequence ID" value="AKO52834.1"/>
    <property type="molecule type" value="Genomic_DNA"/>
</dbReference>
<accession>A0A0H4I1L3</accession>
<dbReference type="CDD" id="cd00291">
    <property type="entry name" value="SirA_YedF_YeeD"/>
    <property type="match status" value="1"/>
</dbReference>
<comment type="similarity">
    <text evidence="1">Belongs to the sulfur carrier protein TusA family.</text>
</comment>
<dbReference type="RefSeq" id="WP_048386045.1">
    <property type="nucleotide sequence ID" value="NZ_CP011494.1"/>
</dbReference>
<dbReference type="InterPro" id="IPR001455">
    <property type="entry name" value="TusA-like"/>
</dbReference>
<dbReference type="Proteomes" id="UP000036406">
    <property type="component" value="Chromosome"/>
</dbReference>
<evidence type="ECO:0000313" key="4">
    <source>
        <dbReference type="Proteomes" id="UP000036406"/>
    </source>
</evidence>
<name>A0A0H4I1L3_9GAMM</name>
<evidence type="ECO:0000313" key="3">
    <source>
        <dbReference type="EMBL" id="AKO52834.1"/>
    </source>
</evidence>
<evidence type="ECO:0000259" key="2">
    <source>
        <dbReference type="PROSITE" id="PS01148"/>
    </source>
</evidence>
<evidence type="ECO:0000256" key="1">
    <source>
        <dbReference type="ARBA" id="ARBA00008984"/>
    </source>
</evidence>
<dbReference type="PANTHER" id="PTHR33279">
    <property type="entry name" value="SULFUR CARRIER PROTEIN YEDF-RELATED"/>
    <property type="match status" value="1"/>
</dbReference>